<dbReference type="Pfam" id="PF13565">
    <property type="entry name" value="HTH_32"/>
    <property type="match status" value="1"/>
</dbReference>
<dbReference type="Proteomes" id="UP000034259">
    <property type="component" value="Unassembled WGS sequence"/>
</dbReference>
<proteinExistence type="predicted"/>
<name>A0A0F8DV19_METMZ</name>
<dbReference type="Proteomes" id="UP000034597">
    <property type="component" value="Unassembled WGS sequence"/>
</dbReference>
<evidence type="ECO:0000313" key="5">
    <source>
        <dbReference type="Proteomes" id="UP000034338"/>
    </source>
</evidence>
<dbReference type="Proteomes" id="UP000034338">
    <property type="component" value="Unassembled WGS sequence"/>
</dbReference>
<dbReference type="SUPFAM" id="SSF46689">
    <property type="entry name" value="Homeodomain-like"/>
    <property type="match status" value="1"/>
</dbReference>
<evidence type="ECO:0000313" key="4">
    <source>
        <dbReference type="Proteomes" id="UP000034259"/>
    </source>
</evidence>
<evidence type="ECO:0000313" key="6">
    <source>
        <dbReference type="Proteomes" id="UP000034597"/>
    </source>
</evidence>
<dbReference type="InterPro" id="IPR009057">
    <property type="entry name" value="Homeodomain-like_sf"/>
</dbReference>
<protein>
    <submittedName>
        <fullName evidence="1">Transposase</fullName>
    </submittedName>
</protein>
<dbReference type="AlphaFoldDB" id="A0A0F8DV19"/>
<dbReference type="EMBL" id="JJQF01000087">
    <property type="protein sequence ID" value="KKH30074.1"/>
    <property type="molecule type" value="Genomic_DNA"/>
</dbReference>
<evidence type="ECO:0000313" key="1">
    <source>
        <dbReference type="EMBL" id="KKF99614.1"/>
    </source>
</evidence>
<gene>
    <name evidence="2" type="ORF">DU37_02000</name>
    <name evidence="1" type="ORF">DU40_09480</name>
    <name evidence="3" type="ORF">DU72_03215</name>
</gene>
<feature type="non-terminal residue" evidence="1">
    <location>
        <position position="1"/>
    </location>
</feature>
<evidence type="ECO:0000313" key="2">
    <source>
        <dbReference type="EMBL" id="KKH30074.1"/>
    </source>
</evidence>
<comment type="caution">
    <text evidence="1">The sequence shown here is derived from an EMBL/GenBank/DDBJ whole genome shotgun (WGS) entry which is preliminary data.</text>
</comment>
<evidence type="ECO:0000313" key="3">
    <source>
        <dbReference type="EMBL" id="KKH49662.1"/>
    </source>
</evidence>
<reference evidence="4 5" key="1">
    <citation type="journal article" date="2015" name="ISME J.">
        <title>Genomic and phenotypic differentiation among Methanosarcina mazei populations from Columbia River sediment.</title>
        <authorList>
            <person name="Youngblut N.D."/>
            <person name="Wirth J.S."/>
            <person name="Henriksen J.R."/>
            <person name="Smith M."/>
            <person name="Simon H."/>
            <person name="Metcalf W.W."/>
            <person name="Whitaker R.J."/>
        </authorList>
    </citation>
    <scope>NUCLEOTIDE SEQUENCE [LARGE SCALE GENOMIC DNA]</scope>
    <source>
        <strain evidence="2 5">1.H.A.0.1</strain>
        <strain evidence="3 4">1.H.A.2.1</strain>
        <strain evidence="1 6">2.F.T.0.2</strain>
    </source>
</reference>
<accession>A0A0F8DV19</accession>
<dbReference type="EMBL" id="JJOT01000107">
    <property type="protein sequence ID" value="KKF99614.1"/>
    <property type="molecule type" value="Genomic_DNA"/>
</dbReference>
<dbReference type="EMBL" id="JJQK01000162">
    <property type="protein sequence ID" value="KKH49662.1"/>
    <property type="molecule type" value="Genomic_DNA"/>
</dbReference>
<dbReference type="PATRIC" id="fig|2209.60.peg.2025"/>
<sequence length="154" mass="17537">DERRSLCELASKGKHNSQQILNALILLNCDKSELNVSHSTNEEISRVLNISMKKIDRVKKRFVEEGLEVALNGKESERIYNKKVDGDLEAHLVALSCSQPPEGFARWSLRLLADKAVELGYFEEISHETVRRTLKKRNQTLAKETMGNSSRTKQ</sequence>
<organism evidence="1 6">
    <name type="scientific">Methanosarcina mazei</name>
    <name type="common">Methanosarcina frisia</name>
    <dbReference type="NCBI Taxonomy" id="2209"/>
    <lineage>
        <taxon>Archaea</taxon>
        <taxon>Methanobacteriati</taxon>
        <taxon>Methanobacteriota</taxon>
        <taxon>Stenosarchaea group</taxon>
        <taxon>Methanomicrobia</taxon>
        <taxon>Methanosarcinales</taxon>
        <taxon>Methanosarcinaceae</taxon>
        <taxon>Methanosarcina</taxon>
    </lineage>
</organism>